<dbReference type="Pfam" id="PF01535">
    <property type="entry name" value="PPR"/>
    <property type="match status" value="3"/>
</dbReference>
<dbReference type="Gene3D" id="1.25.40.10">
    <property type="entry name" value="Tetratricopeptide repeat domain"/>
    <property type="match status" value="2"/>
</dbReference>
<dbReference type="InterPro" id="IPR046960">
    <property type="entry name" value="PPR_At4g14850-like_plant"/>
</dbReference>
<comment type="caution">
    <text evidence="5">The sequence shown here is derived from an EMBL/GenBank/DDBJ whole genome shotgun (WGS) entry which is preliminary data.</text>
</comment>
<dbReference type="NCBIfam" id="TIGR00756">
    <property type="entry name" value="PPR"/>
    <property type="match status" value="2"/>
</dbReference>
<evidence type="ECO:0000256" key="2">
    <source>
        <dbReference type="ARBA" id="ARBA00022737"/>
    </source>
</evidence>
<sequence>MEKQSSGDCLRDSTRIVAFWYNDNTILGARNSLLYKAAKFDSLSCHGRVYKAMYTRRAALVTFKSLGPLLKICRTRAPEFPCSVGTSGFVRNFRTAAERSDLYSNLDGNTVDNQAGDSGYNQNGRFYDRNLGGVEQNINPSGVYGQTLNGQCGNFITERPDFPTENRSEYNSDNQNSGFHNPNRIYGQNFDMQHGNFAGQSNFGGSYGGSVNSPGMYQQSVAGNYYNNEGNYQQNWSESQSDRINMNQIPSDMNPNVTTVEGSQFRSKLEDLDEFTKEGKLKEAVELLGQLQNEGTQVELPRYMALMKACGENEALDEAKSVHEHLLKSGAHLEVKTYNRILEMYSKCGSMKDAFAVFDQMPKRNLTSWDIMISWLAKNGFGEDSIELFAEFKNSGLKPDGQMFTGVFSACGVLCDIVEGMLHFESMTKDYGIVPTMEHYVSMVGMLGNAGCLDEALEFIENLPVEPSIEIWETLMKFSRIHGNMELGDRCAELVQLLDPSRLNEQSRAGLIPINASDLAREKEKKKLSGQNLLDVRSRVHEYRAGDRSHPDNERIYTLLRGLKQQMKEVGYIPETKFVLHDVDQEVKEEALMAHSERLAAAQGFLTSAARSPLRIIKNLRVCGDCHNAFKIISKIVGREIIARDSKRFHHFRDGSCSCNDYW</sequence>
<name>A0ABR0U8X5_REHGL</name>
<proteinExistence type="inferred from homology"/>
<dbReference type="PANTHER" id="PTHR47926:SF388">
    <property type="entry name" value="DYW DOMAIN-CONTAINING PROTEIN"/>
    <property type="match status" value="1"/>
</dbReference>
<gene>
    <name evidence="5" type="ORF">DH2020_047546</name>
</gene>
<keyword evidence="2" id="KW-0677">Repeat</keyword>
<evidence type="ECO:0000256" key="3">
    <source>
        <dbReference type="PROSITE-ProRule" id="PRU00708"/>
    </source>
</evidence>
<comment type="similarity">
    <text evidence="1">Belongs to the PPR family. PCMP-H subfamily.</text>
</comment>
<dbReference type="Pfam" id="PF14432">
    <property type="entry name" value="DYW_deaminase"/>
    <property type="match status" value="1"/>
</dbReference>
<dbReference type="InterPro" id="IPR002885">
    <property type="entry name" value="PPR_rpt"/>
</dbReference>
<reference evidence="5 6" key="1">
    <citation type="journal article" date="2021" name="Comput. Struct. Biotechnol. J.">
        <title>De novo genome assembly of the potent medicinal plant Rehmannia glutinosa using nanopore technology.</title>
        <authorList>
            <person name="Ma L."/>
            <person name="Dong C."/>
            <person name="Song C."/>
            <person name="Wang X."/>
            <person name="Zheng X."/>
            <person name="Niu Y."/>
            <person name="Chen S."/>
            <person name="Feng W."/>
        </authorList>
    </citation>
    <scope>NUCLEOTIDE SEQUENCE [LARGE SCALE GENOMIC DNA]</scope>
    <source>
        <strain evidence="5">DH-2019</strain>
    </source>
</reference>
<evidence type="ECO:0000256" key="1">
    <source>
        <dbReference type="ARBA" id="ARBA00006643"/>
    </source>
</evidence>
<feature type="domain" description="DYW" evidence="4">
    <location>
        <begin position="571"/>
        <end position="663"/>
    </location>
</feature>
<dbReference type="InterPro" id="IPR032867">
    <property type="entry name" value="DYW_dom"/>
</dbReference>
<evidence type="ECO:0000259" key="4">
    <source>
        <dbReference type="Pfam" id="PF14432"/>
    </source>
</evidence>
<keyword evidence="6" id="KW-1185">Reference proteome</keyword>
<accession>A0ABR0U8X5</accession>
<dbReference type="PROSITE" id="PS51375">
    <property type="entry name" value="PPR"/>
    <property type="match status" value="1"/>
</dbReference>
<protein>
    <recommendedName>
        <fullName evidence="4">DYW domain-containing protein</fullName>
    </recommendedName>
</protein>
<evidence type="ECO:0000313" key="6">
    <source>
        <dbReference type="Proteomes" id="UP001318860"/>
    </source>
</evidence>
<dbReference type="PANTHER" id="PTHR47926">
    <property type="entry name" value="PENTATRICOPEPTIDE REPEAT-CONTAINING PROTEIN"/>
    <property type="match status" value="1"/>
</dbReference>
<dbReference type="Proteomes" id="UP001318860">
    <property type="component" value="Unassembled WGS sequence"/>
</dbReference>
<feature type="repeat" description="PPR" evidence="3">
    <location>
        <begin position="334"/>
        <end position="368"/>
    </location>
</feature>
<dbReference type="EMBL" id="JABTTQ020003307">
    <property type="protein sequence ID" value="KAK6118741.1"/>
    <property type="molecule type" value="Genomic_DNA"/>
</dbReference>
<evidence type="ECO:0000313" key="5">
    <source>
        <dbReference type="EMBL" id="KAK6118741.1"/>
    </source>
</evidence>
<dbReference type="InterPro" id="IPR011990">
    <property type="entry name" value="TPR-like_helical_dom_sf"/>
</dbReference>
<organism evidence="5 6">
    <name type="scientific">Rehmannia glutinosa</name>
    <name type="common">Chinese foxglove</name>
    <dbReference type="NCBI Taxonomy" id="99300"/>
    <lineage>
        <taxon>Eukaryota</taxon>
        <taxon>Viridiplantae</taxon>
        <taxon>Streptophyta</taxon>
        <taxon>Embryophyta</taxon>
        <taxon>Tracheophyta</taxon>
        <taxon>Spermatophyta</taxon>
        <taxon>Magnoliopsida</taxon>
        <taxon>eudicotyledons</taxon>
        <taxon>Gunneridae</taxon>
        <taxon>Pentapetalae</taxon>
        <taxon>asterids</taxon>
        <taxon>lamiids</taxon>
        <taxon>Lamiales</taxon>
        <taxon>Orobanchaceae</taxon>
        <taxon>Rehmannieae</taxon>
        <taxon>Rehmannia</taxon>
    </lineage>
</organism>